<dbReference type="Gene3D" id="3.20.20.70">
    <property type="entry name" value="Aldolase class I"/>
    <property type="match status" value="1"/>
</dbReference>
<dbReference type="Pfam" id="PF03060">
    <property type="entry name" value="NMO"/>
    <property type="match status" value="2"/>
</dbReference>
<keyword evidence="1" id="KW-0285">Flavoprotein</keyword>
<evidence type="ECO:0000256" key="3">
    <source>
        <dbReference type="ARBA" id="ARBA00023002"/>
    </source>
</evidence>
<organism evidence="4">
    <name type="scientific">freshwater metagenome</name>
    <dbReference type="NCBI Taxonomy" id="449393"/>
    <lineage>
        <taxon>unclassified sequences</taxon>
        <taxon>metagenomes</taxon>
        <taxon>ecological metagenomes</taxon>
    </lineage>
</organism>
<dbReference type="InterPro" id="IPR004136">
    <property type="entry name" value="NMO"/>
</dbReference>
<name>A0A6J6HRL8_9ZZZZ</name>
<evidence type="ECO:0000256" key="1">
    <source>
        <dbReference type="ARBA" id="ARBA00022630"/>
    </source>
</evidence>
<dbReference type="PANTHER" id="PTHR32332">
    <property type="entry name" value="2-NITROPROPANE DIOXYGENASE"/>
    <property type="match status" value="1"/>
</dbReference>
<dbReference type="SUPFAM" id="SSF51412">
    <property type="entry name" value="Inosine monophosphate dehydrogenase (IMPDH)"/>
    <property type="match status" value="1"/>
</dbReference>
<dbReference type="CDD" id="cd04730">
    <property type="entry name" value="NPD_like"/>
    <property type="match status" value="1"/>
</dbReference>
<protein>
    <submittedName>
        <fullName evidence="4">Unannotated protein</fullName>
    </submittedName>
</protein>
<evidence type="ECO:0000256" key="2">
    <source>
        <dbReference type="ARBA" id="ARBA00022643"/>
    </source>
</evidence>
<accession>A0A6J6HRL8</accession>
<sequence length="328" mass="34487">MGASGSLGDPTSNGRWVMFDNRITRMLGIEIPIVQAPMGYIARAQLASAVSNAGAMGIIETSSGDLAAIREEIAKMADLTDRPFGVNIAQAFVRDPSIVDFVVTQGVRFVITSAGDPRTYTSQLKDAGLTVFHVVPTLRAALKAVDAGVDGLVVEGSEGGGFKNPSDVSTMVLLPLVASKVNVPVIAAGGFVDGRTMAAAFALGAEAIQMGTRMVATIESPIHENWKQAIVSASETDTVLLNRHAAPSLRVLRTDRSNALEFDVSSNAMEHMARHQELYFGGDMDAALALGGAVAGRIEAIEPVADVITNCANECLEVLRDLGSTYVK</sequence>
<keyword evidence="2" id="KW-0288">FMN</keyword>
<evidence type="ECO:0000313" key="4">
    <source>
        <dbReference type="EMBL" id="CAB4615577.1"/>
    </source>
</evidence>
<keyword evidence="3" id="KW-0560">Oxidoreductase</keyword>
<dbReference type="GO" id="GO:0018580">
    <property type="term" value="F:nitronate monooxygenase activity"/>
    <property type="evidence" value="ECO:0007669"/>
    <property type="project" value="InterPro"/>
</dbReference>
<dbReference type="AlphaFoldDB" id="A0A6J6HRL8"/>
<dbReference type="EMBL" id="CAEZUO010000095">
    <property type="protein sequence ID" value="CAB4615577.1"/>
    <property type="molecule type" value="Genomic_DNA"/>
</dbReference>
<reference evidence="4" key="1">
    <citation type="submission" date="2020-05" db="EMBL/GenBank/DDBJ databases">
        <authorList>
            <person name="Chiriac C."/>
            <person name="Salcher M."/>
            <person name="Ghai R."/>
            <person name="Kavagutti S V."/>
        </authorList>
    </citation>
    <scope>NUCLEOTIDE SEQUENCE</scope>
</reference>
<dbReference type="InterPro" id="IPR013785">
    <property type="entry name" value="Aldolase_TIM"/>
</dbReference>
<dbReference type="PANTHER" id="PTHR32332:SF20">
    <property type="entry name" value="2-NITROPROPANE DIOXYGENASE-LIKE PROTEIN"/>
    <property type="match status" value="1"/>
</dbReference>
<gene>
    <name evidence="4" type="ORF">UFOPK1827_01578</name>
</gene>
<proteinExistence type="predicted"/>